<proteinExistence type="predicted"/>
<evidence type="ECO:0000313" key="1">
    <source>
        <dbReference type="EMBL" id="CAB3231369.1"/>
    </source>
</evidence>
<accession>A0A8S0ZI48</accession>
<dbReference type="Proteomes" id="UP000494106">
    <property type="component" value="Unassembled WGS sequence"/>
</dbReference>
<gene>
    <name evidence="1" type="ORF">APLA_LOCUS4449</name>
    <name evidence="2" type="ORF">APLA_LOCUS7900</name>
</gene>
<reference evidence="3 4" key="1">
    <citation type="submission" date="2020-04" db="EMBL/GenBank/DDBJ databases">
        <authorList>
            <person name="Wallbank WR R."/>
            <person name="Pardo Diaz C."/>
            <person name="Kozak K."/>
            <person name="Martin S."/>
            <person name="Jiggins C."/>
            <person name="Moest M."/>
            <person name="Warren A I."/>
            <person name="Byers J.R.P. K."/>
            <person name="Montejo-Kovacevich G."/>
            <person name="Yen C E."/>
        </authorList>
    </citation>
    <scope>NUCLEOTIDE SEQUENCE [LARGE SCALE GENOMIC DNA]</scope>
</reference>
<keyword evidence="3" id="KW-1185">Reference proteome</keyword>
<dbReference type="EMBL" id="CADEBD010000303">
    <property type="protein sequence ID" value="CAB3237486.1"/>
    <property type="molecule type" value="Genomic_DNA"/>
</dbReference>
<name>A0A8S0ZI48_ARCPL</name>
<comment type="caution">
    <text evidence="1">The sequence shown here is derived from an EMBL/GenBank/DDBJ whole genome shotgun (WGS) entry which is preliminary data.</text>
</comment>
<dbReference type="Proteomes" id="UP000494256">
    <property type="component" value="Unassembled WGS sequence"/>
</dbReference>
<organism evidence="1 3">
    <name type="scientific">Arctia plantaginis</name>
    <name type="common">Wood tiger moth</name>
    <name type="synonym">Phalaena plantaginis</name>
    <dbReference type="NCBI Taxonomy" id="874455"/>
    <lineage>
        <taxon>Eukaryota</taxon>
        <taxon>Metazoa</taxon>
        <taxon>Ecdysozoa</taxon>
        <taxon>Arthropoda</taxon>
        <taxon>Hexapoda</taxon>
        <taxon>Insecta</taxon>
        <taxon>Pterygota</taxon>
        <taxon>Neoptera</taxon>
        <taxon>Endopterygota</taxon>
        <taxon>Lepidoptera</taxon>
        <taxon>Glossata</taxon>
        <taxon>Ditrysia</taxon>
        <taxon>Noctuoidea</taxon>
        <taxon>Erebidae</taxon>
        <taxon>Arctiinae</taxon>
        <taxon>Arctia</taxon>
    </lineage>
</organism>
<dbReference type="EMBL" id="CADEBC010000438">
    <property type="protein sequence ID" value="CAB3231369.1"/>
    <property type="molecule type" value="Genomic_DNA"/>
</dbReference>
<protein>
    <submittedName>
        <fullName evidence="1">Uncharacterized protein</fullName>
    </submittedName>
</protein>
<sequence length="92" mass="9742">MFFACGYLRTSANVCVSAWVWHIAWSCARAGGRDKEALSADPVTLNYGVNEVPLSRTSTLTSSTWYLDVAAVGGGARRCGTGGETPDPDRVG</sequence>
<evidence type="ECO:0000313" key="3">
    <source>
        <dbReference type="Proteomes" id="UP000494106"/>
    </source>
</evidence>
<evidence type="ECO:0000313" key="2">
    <source>
        <dbReference type="EMBL" id="CAB3237486.1"/>
    </source>
</evidence>
<dbReference type="AlphaFoldDB" id="A0A8S0ZI48"/>
<evidence type="ECO:0000313" key="4">
    <source>
        <dbReference type="Proteomes" id="UP000494256"/>
    </source>
</evidence>